<dbReference type="PANTHER" id="PTHR34390:SF1">
    <property type="entry name" value="SUCCINATE TRANSPORTER SUBUNIT YJJB-RELATED"/>
    <property type="match status" value="1"/>
</dbReference>
<dbReference type="PANTHER" id="PTHR34390">
    <property type="entry name" value="UPF0442 PROTEIN YJJB-RELATED"/>
    <property type="match status" value="1"/>
</dbReference>
<accession>A0ABT7MAC4</accession>
<feature type="region of interest" description="Disordered" evidence="8">
    <location>
        <begin position="1"/>
        <end position="35"/>
    </location>
</feature>
<feature type="transmembrane region" description="Helical" evidence="9">
    <location>
        <begin position="312"/>
        <end position="340"/>
    </location>
</feature>
<feature type="transmembrane region" description="Helical" evidence="9">
    <location>
        <begin position="428"/>
        <end position="448"/>
    </location>
</feature>
<keyword evidence="3" id="KW-0997">Cell inner membrane</keyword>
<comment type="caution">
    <text evidence="12">The sequence shown here is derived from an EMBL/GenBank/DDBJ whole genome shotgun (WGS) entry which is preliminary data.</text>
</comment>
<evidence type="ECO:0000256" key="7">
    <source>
        <dbReference type="ARBA" id="ARBA00034125"/>
    </source>
</evidence>
<feature type="transmembrane region" description="Helical" evidence="9">
    <location>
        <begin position="468"/>
        <end position="490"/>
    </location>
</feature>
<evidence type="ECO:0000256" key="4">
    <source>
        <dbReference type="ARBA" id="ARBA00022692"/>
    </source>
</evidence>
<evidence type="ECO:0000259" key="10">
    <source>
        <dbReference type="Pfam" id="PF06738"/>
    </source>
</evidence>
<feature type="transmembrane region" description="Helical" evidence="9">
    <location>
        <begin position="273"/>
        <end position="292"/>
    </location>
</feature>
<keyword evidence="2" id="KW-1003">Cell membrane</keyword>
<evidence type="ECO:0000256" key="2">
    <source>
        <dbReference type="ARBA" id="ARBA00022475"/>
    </source>
</evidence>
<evidence type="ECO:0000256" key="3">
    <source>
        <dbReference type="ARBA" id="ARBA00022519"/>
    </source>
</evidence>
<dbReference type="Pfam" id="PF06738">
    <property type="entry name" value="ThrE"/>
    <property type="match status" value="1"/>
</dbReference>
<feature type="transmembrane region" description="Helical" evidence="9">
    <location>
        <begin position="391"/>
        <end position="416"/>
    </location>
</feature>
<keyword evidence="4 9" id="KW-0812">Transmembrane</keyword>
<sequence length="518" mass="53082">MKIPGLGPRDTPAPDPDVEEVESQPVGVTQRARGSLRRHVPIPTAEDLRRRAALDAPTVRENLLPAVTGPQVADDALVLRVLDLALRIGEVQLATGAGAAAAHDTMLAIAGAYGLPTCDVDIAFSTITMCCHRGVEAGPVTTMRNVRYRTQDYTRLATVDALIKEIVDTDSPVSSSEALTRLSTAVAANHPYPRWVAGLSRSFFASAVAVLIGGGLGVAVAAFVLTGIVWGLARWLGRHGVPMFFQQVLGGVLVTTSALGLASSGLLLDSPSLVVATGLIVLLSGLSLVGLVQDAITGFPLTAAGRAVEVVLASAGLLVGVVVSIKVLGQIGGAAVFSLAQDLPELTPQADVRSLIAAAAAGVLFALSAYAPLLSLPVAGLSGAVAWALYAYAFGTVGLGQVVASAAAAGALGLIAMLMPARANMPPLVLVIAGITPLLPGLLLYTGFSQLATVGESSNAQLSNGSLATGAVTILLALTVSLGIAAGVSFGEQIGWPVSRIWRRPLTPTVRRQRPRIF</sequence>
<evidence type="ECO:0000256" key="5">
    <source>
        <dbReference type="ARBA" id="ARBA00022989"/>
    </source>
</evidence>
<dbReference type="Pfam" id="PF12821">
    <property type="entry name" value="ThrE_2"/>
    <property type="match status" value="1"/>
</dbReference>
<evidence type="ECO:0000256" key="9">
    <source>
        <dbReference type="SAM" id="Phobius"/>
    </source>
</evidence>
<keyword evidence="13" id="KW-1185">Reference proteome</keyword>
<feature type="transmembrane region" description="Helical" evidence="9">
    <location>
        <begin position="203"/>
        <end position="232"/>
    </location>
</feature>
<evidence type="ECO:0000313" key="12">
    <source>
        <dbReference type="EMBL" id="MDL5157611.1"/>
    </source>
</evidence>
<feature type="transmembrane region" description="Helical" evidence="9">
    <location>
        <begin position="244"/>
        <end position="261"/>
    </location>
</feature>
<evidence type="ECO:0000256" key="6">
    <source>
        <dbReference type="ARBA" id="ARBA00023136"/>
    </source>
</evidence>
<evidence type="ECO:0000259" key="11">
    <source>
        <dbReference type="Pfam" id="PF12821"/>
    </source>
</evidence>
<dbReference type="Proteomes" id="UP001231924">
    <property type="component" value="Unassembled WGS sequence"/>
</dbReference>
<dbReference type="InterPro" id="IPR010619">
    <property type="entry name" value="ThrE-like_N"/>
</dbReference>
<evidence type="ECO:0000256" key="8">
    <source>
        <dbReference type="SAM" id="MobiDB-lite"/>
    </source>
</evidence>
<evidence type="ECO:0000256" key="1">
    <source>
        <dbReference type="ARBA" id="ARBA00004651"/>
    </source>
</evidence>
<dbReference type="InterPro" id="IPR050539">
    <property type="entry name" value="ThrE_Dicarb/AminoAcid_Exp"/>
</dbReference>
<organism evidence="12 13">
    <name type="scientific">Actinomycetospora termitidis</name>
    <dbReference type="NCBI Taxonomy" id="3053470"/>
    <lineage>
        <taxon>Bacteria</taxon>
        <taxon>Bacillati</taxon>
        <taxon>Actinomycetota</taxon>
        <taxon>Actinomycetes</taxon>
        <taxon>Pseudonocardiales</taxon>
        <taxon>Pseudonocardiaceae</taxon>
        <taxon>Actinomycetospora</taxon>
    </lineage>
</organism>
<evidence type="ECO:0000313" key="13">
    <source>
        <dbReference type="Proteomes" id="UP001231924"/>
    </source>
</evidence>
<feature type="domain" description="Threonine/Serine exporter ThrE" evidence="11">
    <location>
        <begin position="356"/>
        <end position="489"/>
    </location>
</feature>
<reference evidence="12 13" key="1">
    <citation type="submission" date="2023-06" db="EMBL/GenBank/DDBJ databases">
        <title>Actinomycetospora Odt1-22.</title>
        <authorList>
            <person name="Supong K."/>
        </authorList>
    </citation>
    <scope>NUCLEOTIDE SEQUENCE [LARGE SCALE GENOMIC DNA]</scope>
    <source>
        <strain evidence="12 13">Odt1-22</strain>
    </source>
</reference>
<protein>
    <submittedName>
        <fullName evidence="12">Threonine/serine exporter family protein</fullName>
    </submittedName>
</protein>
<gene>
    <name evidence="12" type="ORF">QRT03_16720</name>
</gene>
<keyword evidence="5 9" id="KW-1133">Transmembrane helix</keyword>
<dbReference type="InterPro" id="IPR024528">
    <property type="entry name" value="ThrE_2"/>
</dbReference>
<comment type="similarity">
    <text evidence="7">Belongs to the ThrE exporter (TC 2.A.79) family.</text>
</comment>
<proteinExistence type="inferred from homology"/>
<feature type="domain" description="Threonine/serine exporter-like N-terminal" evidence="10">
    <location>
        <begin position="83"/>
        <end position="327"/>
    </location>
</feature>
<comment type="subcellular location">
    <subcellularLocation>
        <location evidence="1">Cell membrane</location>
        <topology evidence="1">Multi-pass membrane protein</topology>
    </subcellularLocation>
</comment>
<keyword evidence="6 9" id="KW-0472">Membrane</keyword>
<dbReference type="RefSeq" id="WP_286054059.1">
    <property type="nucleotide sequence ID" value="NZ_JASVWF010000003.1"/>
</dbReference>
<name>A0ABT7MAC4_9PSEU</name>
<feature type="transmembrane region" description="Helical" evidence="9">
    <location>
        <begin position="352"/>
        <end position="371"/>
    </location>
</feature>
<dbReference type="EMBL" id="JASVWF010000003">
    <property type="protein sequence ID" value="MDL5157611.1"/>
    <property type="molecule type" value="Genomic_DNA"/>
</dbReference>